<dbReference type="HAMAP" id="MF_01576">
    <property type="entry name" value="THF_DHG_CYH"/>
    <property type="match status" value="1"/>
</dbReference>
<dbReference type="InterPro" id="IPR036291">
    <property type="entry name" value="NAD(P)-bd_dom_sf"/>
</dbReference>
<keyword evidence="9" id="KW-0028">Amino-acid biosynthesis</keyword>
<dbReference type="EMBL" id="MHKX01000007">
    <property type="protein sequence ID" value="OGY98504.1"/>
    <property type="molecule type" value="Genomic_DNA"/>
</dbReference>
<keyword evidence="7 9" id="KW-0486">Methionine biosynthesis</keyword>
<evidence type="ECO:0000256" key="5">
    <source>
        <dbReference type="ARBA" id="ARBA00022857"/>
    </source>
</evidence>
<evidence type="ECO:0000256" key="7">
    <source>
        <dbReference type="ARBA" id="ARBA00023167"/>
    </source>
</evidence>
<evidence type="ECO:0000256" key="9">
    <source>
        <dbReference type="HAMAP-Rule" id="MF_01576"/>
    </source>
</evidence>
<comment type="pathway">
    <text evidence="1 9">One-carbon metabolism; tetrahydrofolate interconversion.</text>
</comment>
<dbReference type="AlphaFoldDB" id="A0A1G2CAT5"/>
<evidence type="ECO:0000256" key="8">
    <source>
        <dbReference type="ARBA" id="ARBA00023268"/>
    </source>
</evidence>
<protein>
    <recommendedName>
        <fullName evidence="9">Bifunctional protein FolD</fullName>
    </recommendedName>
    <domain>
        <recommendedName>
            <fullName evidence="9">Methylenetetrahydrofolate dehydrogenase</fullName>
            <ecNumber evidence="9">1.5.1.5</ecNumber>
        </recommendedName>
    </domain>
    <domain>
        <recommendedName>
            <fullName evidence="9">Methenyltetrahydrofolate cyclohydrolase</fullName>
            <ecNumber evidence="9">3.5.4.9</ecNumber>
        </recommendedName>
    </domain>
</protein>
<evidence type="ECO:0000259" key="10">
    <source>
        <dbReference type="Pfam" id="PF00763"/>
    </source>
</evidence>
<dbReference type="CDD" id="cd01080">
    <property type="entry name" value="NAD_bind_m-THF_DH_Cyclohyd"/>
    <property type="match status" value="1"/>
</dbReference>
<evidence type="ECO:0000256" key="4">
    <source>
        <dbReference type="ARBA" id="ARBA00022801"/>
    </source>
</evidence>
<dbReference type="GO" id="GO:0004488">
    <property type="term" value="F:methylenetetrahydrofolate dehydrogenase (NADP+) activity"/>
    <property type="evidence" value="ECO:0007669"/>
    <property type="project" value="UniProtKB-UniRule"/>
</dbReference>
<feature type="binding site" evidence="9">
    <location>
        <begin position="171"/>
        <end position="173"/>
    </location>
    <ligand>
        <name>NADP(+)</name>
        <dbReference type="ChEBI" id="CHEBI:58349"/>
    </ligand>
</feature>
<evidence type="ECO:0000256" key="1">
    <source>
        <dbReference type="ARBA" id="ARBA00004777"/>
    </source>
</evidence>
<comment type="function">
    <text evidence="9">Catalyzes the oxidation of 5,10-methylenetetrahydrofolate to 5,10-methenyltetrahydrofolate and then the hydrolysis of 5,10-methenyltetrahydrofolate to 10-formyltetrahydrofolate.</text>
</comment>
<dbReference type="GO" id="GO:0005829">
    <property type="term" value="C:cytosol"/>
    <property type="evidence" value="ECO:0007669"/>
    <property type="project" value="TreeGrafter"/>
</dbReference>
<feature type="binding site" evidence="9">
    <location>
        <position position="237"/>
    </location>
    <ligand>
        <name>NADP(+)</name>
        <dbReference type="ChEBI" id="CHEBI:58349"/>
    </ligand>
</feature>
<dbReference type="GO" id="GO:0006164">
    <property type="term" value="P:purine nucleotide biosynthetic process"/>
    <property type="evidence" value="ECO:0007669"/>
    <property type="project" value="UniProtKB-KW"/>
</dbReference>
<comment type="catalytic activity">
    <reaction evidence="9">
        <text>(6R)-5,10-methylene-5,6,7,8-tetrahydrofolate + NADP(+) = (6R)-5,10-methenyltetrahydrofolate + NADPH</text>
        <dbReference type="Rhea" id="RHEA:22812"/>
        <dbReference type="ChEBI" id="CHEBI:15636"/>
        <dbReference type="ChEBI" id="CHEBI:57455"/>
        <dbReference type="ChEBI" id="CHEBI:57783"/>
        <dbReference type="ChEBI" id="CHEBI:58349"/>
        <dbReference type="EC" id="1.5.1.5"/>
    </reaction>
</comment>
<dbReference type="SUPFAM" id="SSF51735">
    <property type="entry name" value="NAD(P)-binding Rossmann-fold domains"/>
    <property type="match status" value="1"/>
</dbReference>
<dbReference type="Pfam" id="PF02882">
    <property type="entry name" value="THF_DHG_CYH_C"/>
    <property type="match status" value="1"/>
</dbReference>
<comment type="caution">
    <text evidence="12">The sequence shown here is derived from an EMBL/GenBank/DDBJ whole genome shotgun (WGS) entry which is preliminary data.</text>
</comment>
<keyword evidence="8 9" id="KW-0511">Multifunctional enzyme</keyword>
<dbReference type="Pfam" id="PF00763">
    <property type="entry name" value="THF_DHG_CYH"/>
    <property type="match status" value="1"/>
</dbReference>
<dbReference type="InterPro" id="IPR020630">
    <property type="entry name" value="THF_DH/CycHdrlase_cat_dom"/>
</dbReference>
<dbReference type="InterPro" id="IPR020631">
    <property type="entry name" value="THF_DH/CycHdrlase_NAD-bd_dom"/>
</dbReference>
<evidence type="ECO:0000313" key="13">
    <source>
        <dbReference type="Proteomes" id="UP000179059"/>
    </source>
</evidence>
<comment type="caution">
    <text evidence="9">Lacks conserved residue(s) required for the propagation of feature annotation.</text>
</comment>
<dbReference type="SUPFAM" id="SSF53223">
    <property type="entry name" value="Aminoacid dehydrogenase-like, N-terminal domain"/>
    <property type="match status" value="1"/>
</dbReference>
<sequence length="289" mass="30147">MDTKELRGDVLVKTIREESRTAAEELRARGVAPRLAAVLTDSNPAVLSYAESKSRAASELGITFDLVVLPEGETQEKLEAALSELAGNPAIHGIVLELPLAPGLDLGRALDLIPPRKDIDGLTAANIGLLYANREDEALVAATAQACVMLAEVALKEENRSLAGACVGVVGKGRTVGTPLIGMLLNRHATVTICHSQTADPKTALADCDIVFAAAGKPGLLTRDVLREGQMLIDAGITVVDGKLRGDVDAGAVQGFARALTPVPQGVGPVTTALIFKNLLKAIQLQSKT</sequence>
<dbReference type="PANTHER" id="PTHR48099:SF5">
    <property type="entry name" value="C-1-TETRAHYDROFOLATE SYNTHASE, CYTOPLASMIC"/>
    <property type="match status" value="1"/>
</dbReference>
<dbReference type="STRING" id="1798647.A2855_01825"/>
<feature type="domain" description="Tetrahydrofolate dehydrogenase/cyclohydrolase NAD(P)-binding" evidence="11">
    <location>
        <begin position="143"/>
        <end position="285"/>
    </location>
</feature>
<dbReference type="PRINTS" id="PR00085">
    <property type="entry name" value="THFDHDRGNASE"/>
</dbReference>
<dbReference type="UniPathway" id="UPA00193"/>
<comment type="catalytic activity">
    <reaction evidence="9">
        <text>(6R)-5,10-methenyltetrahydrofolate + H2O = (6R)-10-formyltetrahydrofolate + H(+)</text>
        <dbReference type="Rhea" id="RHEA:23700"/>
        <dbReference type="ChEBI" id="CHEBI:15377"/>
        <dbReference type="ChEBI" id="CHEBI:15378"/>
        <dbReference type="ChEBI" id="CHEBI:57455"/>
        <dbReference type="ChEBI" id="CHEBI:195366"/>
        <dbReference type="EC" id="3.5.4.9"/>
    </reaction>
</comment>
<evidence type="ECO:0000256" key="2">
    <source>
        <dbReference type="ARBA" id="ARBA00022563"/>
    </source>
</evidence>
<dbReference type="GO" id="GO:0000105">
    <property type="term" value="P:L-histidine biosynthetic process"/>
    <property type="evidence" value="ECO:0007669"/>
    <property type="project" value="UniProtKB-KW"/>
</dbReference>
<evidence type="ECO:0000256" key="6">
    <source>
        <dbReference type="ARBA" id="ARBA00023002"/>
    </source>
</evidence>
<dbReference type="PANTHER" id="PTHR48099">
    <property type="entry name" value="C-1-TETRAHYDROFOLATE SYNTHASE, CYTOPLASMIC-RELATED"/>
    <property type="match status" value="1"/>
</dbReference>
<keyword evidence="3 9" id="KW-0658">Purine biosynthesis</keyword>
<name>A0A1G2CAT5_9BACT</name>
<evidence type="ECO:0000256" key="3">
    <source>
        <dbReference type="ARBA" id="ARBA00022755"/>
    </source>
</evidence>
<gene>
    <name evidence="9" type="primary">folD</name>
    <name evidence="12" type="ORF">A2855_01825</name>
</gene>
<dbReference type="EC" id="1.5.1.5" evidence="9"/>
<evidence type="ECO:0000313" key="12">
    <source>
        <dbReference type="EMBL" id="OGY98504.1"/>
    </source>
</evidence>
<keyword evidence="6 9" id="KW-0560">Oxidoreductase</keyword>
<dbReference type="GO" id="GO:0035999">
    <property type="term" value="P:tetrahydrofolate interconversion"/>
    <property type="evidence" value="ECO:0007669"/>
    <property type="project" value="UniProtKB-UniRule"/>
</dbReference>
<dbReference type="EC" id="3.5.4.9" evidence="9"/>
<dbReference type="Gene3D" id="3.40.50.720">
    <property type="entry name" value="NAD(P)-binding Rossmann-like Domain"/>
    <property type="match status" value="1"/>
</dbReference>
<dbReference type="GO" id="GO:0009086">
    <property type="term" value="P:methionine biosynthetic process"/>
    <property type="evidence" value="ECO:0007669"/>
    <property type="project" value="UniProtKB-KW"/>
</dbReference>
<accession>A0A1G2CAT5</accession>
<dbReference type="Gene3D" id="3.40.50.10860">
    <property type="entry name" value="Leucine Dehydrogenase, chain A, domain 1"/>
    <property type="match status" value="1"/>
</dbReference>
<keyword evidence="4 9" id="KW-0378">Hydrolase</keyword>
<dbReference type="GO" id="GO:0004477">
    <property type="term" value="F:methenyltetrahydrofolate cyclohydrolase activity"/>
    <property type="evidence" value="ECO:0007669"/>
    <property type="project" value="UniProtKB-UniRule"/>
</dbReference>
<feature type="domain" description="Tetrahydrofolate dehydrogenase/cyclohydrolase catalytic" evidence="10">
    <location>
        <begin position="6"/>
        <end position="120"/>
    </location>
</feature>
<dbReference type="InterPro" id="IPR046346">
    <property type="entry name" value="Aminoacid_DH-like_N_sf"/>
</dbReference>
<keyword evidence="5 9" id="KW-0521">NADP</keyword>
<comment type="similarity">
    <text evidence="9">Belongs to the tetrahydrofolate dehydrogenase/cyclohydrolase family.</text>
</comment>
<keyword evidence="2 9" id="KW-0554">One-carbon metabolism</keyword>
<reference evidence="12 13" key="1">
    <citation type="journal article" date="2016" name="Nat. Commun.">
        <title>Thousands of microbial genomes shed light on interconnected biogeochemical processes in an aquifer system.</title>
        <authorList>
            <person name="Anantharaman K."/>
            <person name="Brown C.T."/>
            <person name="Hug L.A."/>
            <person name="Sharon I."/>
            <person name="Castelle C.J."/>
            <person name="Probst A.J."/>
            <person name="Thomas B.C."/>
            <person name="Singh A."/>
            <person name="Wilkins M.J."/>
            <person name="Karaoz U."/>
            <person name="Brodie E.L."/>
            <person name="Williams K.H."/>
            <person name="Hubbard S.S."/>
            <person name="Banfield J.F."/>
        </authorList>
    </citation>
    <scope>NUCLEOTIDE SEQUENCE [LARGE SCALE GENOMIC DNA]</scope>
</reference>
<evidence type="ECO:0000259" key="11">
    <source>
        <dbReference type="Pfam" id="PF02882"/>
    </source>
</evidence>
<proteinExistence type="inferred from homology"/>
<dbReference type="InterPro" id="IPR000672">
    <property type="entry name" value="THF_DH/CycHdrlase"/>
</dbReference>
<dbReference type="Proteomes" id="UP000179059">
    <property type="component" value="Unassembled WGS sequence"/>
</dbReference>
<keyword evidence="9" id="KW-0368">Histidine biosynthesis</keyword>
<organism evidence="12 13">
    <name type="scientific">Candidatus Liptonbacteria bacterium RIFCSPHIGHO2_01_FULL_57_28</name>
    <dbReference type="NCBI Taxonomy" id="1798647"/>
    <lineage>
        <taxon>Bacteria</taxon>
        <taxon>Candidatus Liptoniibacteriota</taxon>
    </lineage>
</organism>
<comment type="subunit">
    <text evidence="9">Homodimer.</text>
</comment>